<dbReference type="Proteomes" id="UP001295423">
    <property type="component" value="Unassembled WGS sequence"/>
</dbReference>
<evidence type="ECO:0000313" key="8">
    <source>
        <dbReference type="Proteomes" id="UP001295423"/>
    </source>
</evidence>
<dbReference type="InterPro" id="IPR000719">
    <property type="entry name" value="Prot_kinase_dom"/>
</dbReference>
<dbReference type="EMBL" id="CAKOGP040000324">
    <property type="protein sequence ID" value="CAJ1934003.1"/>
    <property type="molecule type" value="Genomic_DNA"/>
</dbReference>
<feature type="compositionally biased region" description="Basic residues" evidence="5">
    <location>
        <begin position="20"/>
        <end position="31"/>
    </location>
</feature>
<feature type="compositionally biased region" description="Basic and acidic residues" evidence="5">
    <location>
        <begin position="73"/>
        <end position="93"/>
    </location>
</feature>
<keyword evidence="1 3" id="KW-0547">Nucleotide-binding</keyword>
<accession>A0AAD2CJM9</accession>
<gene>
    <name evidence="7" type="ORF">CYCCA115_LOCUS3551</name>
</gene>
<dbReference type="PANTHER" id="PTHR24347">
    <property type="entry name" value="SERINE/THREONINE-PROTEIN KINASE"/>
    <property type="match status" value="1"/>
</dbReference>
<feature type="binding site" evidence="3">
    <location>
        <position position="178"/>
    </location>
    <ligand>
        <name>ATP</name>
        <dbReference type="ChEBI" id="CHEBI:30616"/>
    </ligand>
</feature>
<name>A0AAD2CJM9_9STRA</name>
<dbReference type="GO" id="GO:0004674">
    <property type="term" value="F:protein serine/threonine kinase activity"/>
    <property type="evidence" value="ECO:0007669"/>
    <property type="project" value="UniProtKB-KW"/>
</dbReference>
<dbReference type="PROSITE" id="PS50011">
    <property type="entry name" value="PROTEIN_KINASE_DOM"/>
    <property type="match status" value="1"/>
</dbReference>
<protein>
    <recommendedName>
        <fullName evidence="6">Protein kinase domain-containing protein</fullName>
    </recommendedName>
</protein>
<feature type="compositionally biased region" description="Basic and acidic residues" evidence="5">
    <location>
        <begin position="10"/>
        <end position="19"/>
    </location>
</feature>
<dbReference type="SUPFAM" id="SSF56112">
    <property type="entry name" value="Protein kinase-like (PK-like)"/>
    <property type="match status" value="1"/>
</dbReference>
<comment type="caution">
    <text evidence="7">The sequence shown here is derived from an EMBL/GenBank/DDBJ whole genome shotgun (WGS) entry which is preliminary data.</text>
</comment>
<feature type="domain" description="Protein kinase" evidence="6">
    <location>
        <begin position="149"/>
        <end position="407"/>
    </location>
</feature>
<dbReference type="CDD" id="cd05117">
    <property type="entry name" value="STKc_CAMK"/>
    <property type="match status" value="1"/>
</dbReference>
<dbReference type="Gene3D" id="1.10.510.10">
    <property type="entry name" value="Transferase(Phosphotransferase) domain 1"/>
    <property type="match status" value="1"/>
</dbReference>
<dbReference type="GO" id="GO:0005524">
    <property type="term" value="F:ATP binding"/>
    <property type="evidence" value="ECO:0007669"/>
    <property type="project" value="UniProtKB-UniRule"/>
</dbReference>
<evidence type="ECO:0000313" key="7">
    <source>
        <dbReference type="EMBL" id="CAJ1934003.1"/>
    </source>
</evidence>
<evidence type="ECO:0000256" key="1">
    <source>
        <dbReference type="ARBA" id="ARBA00022741"/>
    </source>
</evidence>
<feature type="region of interest" description="Disordered" evidence="5">
    <location>
        <begin position="1"/>
        <end position="42"/>
    </location>
</feature>
<keyword evidence="8" id="KW-1185">Reference proteome</keyword>
<keyword evidence="4" id="KW-0808">Transferase</keyword>
<comment type="similarity">
    <text evidence="4">Belongs to the protein kinase superfamily.</text>
</comment>
<evidence type="ECO:0000256" key="5">
    <source>
        <dbReference type="SAM" id="MobiDB-lite"/>
    </source>
</evidence>
<dbReference type="AlphaFoldDB" id="A0AAD2CJM9"/>
<keyword evidence="4" id="KW-0418">Kinase</keyword>
<keyword evidence="2 3" id="KW-0067">ATP-binding</keyword>
<proteinExistence type="inferred from homology"/>
<feature type="compositionally biased region" description="Basic and acidic residues" evidence="5">
    <location>
        <begin position="32"/>
        <end position="42"/>
    </location>
</feature>
<keyword evidence="4" id="KW-0723">Serine/threonine-protein kinase</keyword>
<sequence length="451" mass="52512">MEETNTKVVNKNEEEQEMRKHVRHMGFRRVPRRNEESGKVEWKSQRILFQQIRYTGFQRNPSVTTKKSKKEPKKGTKDKTDNDNGHDSDDDKGLTVAKIRNSFMSPGGQPRPALLKKDLSSYFERGDSKSRLSLIVNDSAANKTFDECYEKEDYLGEGGFAVVHRCKHKERGNLYAVKEIQNEGYEDAEGNSFKEEINTMKKLREIPYIVRLLDVFYAYDRTFIIMEEMNGGDLLDKIAEKEYYPEAECRRLARRLFEAIYYCHKKRIVHRDIKPENILLENKFDDTKIKLADFGCAKELEEDTVLVTMCGTPQYVAPEIYLQRSGYDEKCDLWSAAVVVYLLLAGYVPFDGEPIEMHKIVCAGEYEFHPKYWSEISEAPKKLIRDLLKVDPVERATIVQILDTGWLKRLDREKAMLRRNSESDLMKSRSMNQSLRNFGKLSIANLNSIEE</sequence>
<evidence type="ECO:0000256" key="4">
    <source>
        <dbReference type="RuleBase" id="RU000304"/>
    </source>
</evidence>
<dbReference type="PROSITE" id="PS00108">
    <property type="entry name" value="PROTEIN_KINASE_ST"/>
    <property type="match status" value="1"/>
</dbReference>
<evidence type="ECO:0000256" key="2">
    <source>
        <dbReference type="ARBA" id="ARBA00022840"/>
    </source>
</evidence>
<feature type="region of interest" description="Disordered" evidence="5">
    <location>
        <begin position="58"/>
        <end position="93"/>
    </location>
</feature>
<organism evidence="7 8">
    <name type="scientific">Cylindrotheca closterium</name>
    <dbReference type="NCBI Taxonomy" id="2856"/>
    <lineage>
        <taxon>Eukaryota</taxon>
        <taxon>Sar</taxon>
        <taxon>Stramenopiles</taxon>
        <taxon>Ochrophyta</taxon>
        <taxon>Bacillariophyta</taxon>
        <taxon>Bacillariophyceae</taxon>
        <taxon>Bacillariophycidae</taxon>
        <taxon>Bacillariales</taxon>
        <taxon>Bacillariaceae</taxon>
        <taxon>Cylindrotheca</taxon>
    </lineage>
</organism>
<dbReference type="SMART" id="SM00220">
    <property type="entry name" value="S_TKc"/>
    <property type="match status" value="1"/>
</dbReference>
<evidence type="ECO:0000259" key="6">
    <source>
        <dbReference type="PROSITE" id="PS50011"/>
    </source>
</evidence>
<dbReference type="Pfam" id="PF00069">
    <property type="entry name" value="Pkinase"/>
    <property type="match status" value="1"/>
</dbReference>
<dbReference type="InterPro" id="IPR011009">
    <property type="entry name" value="Kinase-like_dom_sf"/>
</dbReference>
<dbReference type="InterPro" id="IPR008271">
    <property type="entry name" value="Ser/Thr_kinase_AS"/>
</dbReference>
<dbReference type="FunFam" id="1.10.510.10:FF:000571">
    <property type="entry name" value="Maternal embryonic leucine zipper kinase"/>
    <property type="match status" value="1"/>
</dbReference>
<dbReference type="PROSITE" id="PS00107">
    <property type="entry name" value="PROTEIN_KINASE_ATP"/>
    <property type="match status" value="1"/>
</dbReference>
<evidence type="ECO:0000256" key="3">
    <source>
        <dbReference type="PROSITE-ProRule" id="PRU10141"/>
    </source>
</evidence>
<reference evidence="7" key="1">
    <citation type="submission" date="2023-08" db="EMBL/GenBank/DDBJ databases">
        <authorList>
            <person name="Audoor S."/>
            <person name="Bilcke G."/>
        </authorList>
    </citation>
    <scope>NUCLEOTIDE SEQUENCE</scope>
</reference>
<dbReference type="InterPro" id="IPR017441">
    <property type="entry name" value="Protein_kinase_ATP_BS"/>
</dbReference>